<accession>A0A0M3IJK8</accession>
<reference evidence="2" key="1">
    <citation type="submission" date="2017-02" db="UniProtKB">
        <authorList>
            <consortium name="WormBaseParasite"/>
        </authorList>
    </citation>
    <scope>IDENTIFICATION</scope>
</reference>
<organism evidence="1 2">
    <name type="scientific">Ascaris lumbricoides</name>
    <name type="common">Giant roundworm</name>
    <dbReference type="NCBI Taxonomy" id="6252"/>
    <lineage>
        <taxon>Eukaryota</taxon>
        <taxon>Metazoa</taxon>
        <taxon>Ecdysozoa</taxon>
        <taxon>Nematoda</taxon>
        <taxon>Chromadorea</taxon>
        <taxon>Rhabditida</taxon>
        <taxon>Spirurina</taxon>
        <taxon>Ascaridomorpha</taxon>
        <taxon>Ascaridoidea</taxon>
        <taxon>Ascarididae</taxon>
        <taxon>Ascaris</taxon>
    </lineage>
</organism>
<name>A0A0M3IJK8_ASCLU</name>
<keyword evidence="1" id="KW-1185">Reference proteome</keyword>
<protein>
    <submittedName>
        <fullName evidence="2">Uncharacterized protein</fullName>
    </submittedName>
</protein>
<evidence type="ECO:0000313" key="1">
    <source>
        <dbReference type="Proteomes" id="UP000036681"/>
    </source>
</evidence>
<dbReference type="AlphaFoldDB" id="A0A0M3IJK8"/>
<sequence length="72" mass="8284">MDNIRKGLKPKIVKEIEEMRSKHEMEMSSPQNSNSLKNKHVVISENKCKLYETNNDLTLDDDLDELVLIAGL</sequence>
<dbReference type="WBParaSite" id="ALUE_0001884301-mRNA-1">
    <property type="protein sequence ID" value="ALUE_0001884301-mRNA-1"/>
    <property type="gene ID" value="ALUE_0001884301"/>
</dbReference>
<dbReference type="Proteomes" id="UP000036681">
    <property type="component" value="Unplaced"/>
</dbReference>
<proteinExistence type="predicted"/>
<evidence type="ECO:0000313" key="2">
    <source>
        <dbReference type="WBParaSite" id="ALUE_0001884301-mRNA-1"/>
    </source>
</evidence>